<dbReference type="RefSeq" id="WP_130586529.1">
    <property type="nucleotide sequence ID" value="NZ_AP019389.1"/>
</dbReference>
<dbReference type="Proteomes" id="UP000290057">
    <property type="component" value="Chromosome"/>
</dbReference>
<protein>
    <recommendedName>
        <fullName evidence="3">DUF3618 domain-containing protein</fullName>
    </recommendedName>
</protein>
<proteinExistence type="predicted"/>
<dbReference type="EMBL" id="AP019389">
    <property type="protein sequence ID" value="BBI20810.1"/>
    <property type="molecule type" value="Genomic_DNA"/>
</dbReference>
<reference evidence="1 2" key="1">
    <citation type="submission" date="2019-01" db="EMBL/GenBank/DDBJ databases">
        <title>Complete genome sequence of Erythrobacter flavus KJ5.</title>
        <authorList>
            <person name="Kanesaki Y."/>
            <person name="Brotosudarmo T."/>
            <person name="Moriuchi R."/>
            <person name="Awai K."/>
        </authorList>
    </citation>
    <scope>NUCLEOTIDE SEQUENCE [LARGE SCALE GENOMIC DNA]</scope>
    <source>
        <strain evidence="1 2">KJ5</strain>
    </source>
</reference>
<evidence type="ECO:0000313" key="2">
    <source>
        <dbReference type="Proteomes" id="UP000290057"/>
    </source>
</evidence>
<gene>
    <name evidence="1" type="ORF">EKJ_16570</name>
</gene>
<keyword evidence="2" id="KW-1185">Reference proteome</keyword>
<evidence type="ECO:0008006" key="3">
    <source>
        <dbReference type="Google" id="ProtNLM"/>
    </source>
</evidence>
<organism evidence="1 2">
    <name type="scientific">Qipengyuania flava</name>
    <dbReference type="NCBI Taxonomy" id="192812"/>
    <lineage>
        <taxon>Bacteria</taxon>
        <taxon>Pseudomonadati</taxon>
        <taxon>Pseudomonadota</taxon>
        <taxon>Alphaproteobacteria</taxon>
        <taxon>Sphingomonadales</taxon>
        <taxon>Erythrobacteraceae</taxon>
        <taxon>Qipengyuania</taxon>
    </lineage>
</organism>
<accession>A0A3T1CIP0</accession>
<evidence type="ECO:0000313" key="1">
    <source>
        <dbReference type="EMBL" id="BBI20810.1"/>
    </source>
</evidence>
<dbReference type="AlphaFoldDB" id="A0A3T1CIP0"/>
<name>A0A3T1CIP0_9SPHN</name>
<sequence length="108" mass="12095">MTDRRLRMLEDKHLRDSARALVEADVEHIKADFANKGMAKRALFRLRENAGELYDEALDVADSNKGAVAAVFAALIVWFARNPLLDMVGLGIEQDDERTEPSDEAAEH</sequence>